<dbReference type="InterPro" id="IPR001938">
    <property type="entry name" value="Thaumatin"/>
</dbReference>
<dbReference type="AlphaFoldDB" id="A0A0E0J5H7"/>
<dbReference type="Pfam" id="PF00314">
    <property type="entry name" value="Thaumatin"/>
    <property type="match status" value="2"/>
</dbReference>
<evidence type="ECO:0000256" key="1">
    <source>
        <dbReference type="SAM" id="SignalP"/>
    </source>
</evidence>
<organism evidence="2">
    <name type="scientific">Oryza nivara</name>
    <name type="common">Indian wild rice</name>
    <name type="synonym">Oryza sativa f. spontanea</name>
    <dbReference type="NCBI Taxonomy" id="4536"/>
    <lineage>
        <taxon>Eukaryota</taxon>
        <taxon>Viridiplantae</taxon>
        <taxon>Streptophyta</taxon>
        <taxon>Embryophyta</taxon>
        <taxon>Tracheophyta</taxon>
        <taxon>Spermatophyta</taxon>
        <taxon>Magnoliopsida</taxon>
        <taxon>Liliopsida</taxon>
        <taxon>Poales</taxon>
        <taxon>Poaceae</taxon>
        <taxon>BOP clade</taxon>
        <taxon>Oryzoideae</taxon>
        <taxon>Oryzeae</taxon>
        <taxon>Oryzinae</taxon>
        <taxon>Oryza</taxon>
    </lineage>
</organism>
<reference evidence="2" key="2">
    <citation type="submission" date="2018-04" db="EMBL/GenBank/DDBJ databases">
        <title>OnivRS2 (Oryza nivara Reference Sequence Version 2).</title>
        <authorList>
            <person name="Zhang J."/>
            <person name="Kudrna D."/>
            <person name="Lee S."/>
            <person name="Talag J."/>
            <person name="Rajasekar S."/>
            <person name="Welchert J."/>
            <person name="Hsing Y.-I."/>
            <person name="Wing R.A."/>
        </authorList>
    </citation>
    <scope>NUCLEOTIDE SEQUENCE [LARGE SCALE GENOMIC DNA]</scope>
    <source>
        <strain evidence="2">SL10</strain>
    </source>
</reference>
<evidence type="ECO:0000313" key="3">
    <source>
        <dbReference type="Proteomes" id="UP000006591"/>
    </source>
</evidence>
<reference evidence="2" key="1">
    <citation type="submission" date="2015-04" db="UniProtKB">
        <authorList>
            <consortium name="EnsemblPlants"/>
        </authorList>
    </citation>
    <scope>IDENTIFICATION</scope>
    <source>
        <strain evidence="2">SL10</strain>
    </source>
</reference>
<keyword evidence="3" id="KW-1185">Reference proteome</keyword>
<feature type="signal peptide" evidence="1">
    <location>
        <begin position="1"/>
        <end position="26"/>
    </location>
</feature>
<dbReference type="FunFam" id="2.60.110.10:FF:000008">
    <property type="entry name" value="Osmotin-like protein"/>
    <property type="match status" value="2"/>
</dbReference>
<proteinExistence type="predicted"/>
<keyword evidence="1" id="KW-0732">Signal</keyword>
<evidence type="ECO:0000313" key="2">
    <source>
        <dbReference type="EnsemblPlants" id="ONIVA11G23010.3"/>
    </source>
</evidence>
<name>A0A0E0J5H7_ORYNI</name>
<protein>
    <recommendedName>
        <fullName evidence="4">Thaumatin-like protein</fullName>
    </recommendedName>
</protein>
<dbReference type="SMART" id="SM00205">
    <property type="entry name" value="THN"/>
    <property type="match status" value="2"/>
</dbReference>
<dbReference type="PANTHER" id="PTHR31048">
    <property type="entry name" value="OS03G0233200 PROTEIN"/>
    <property type="match status" value="1"/>
</dbReference>
<dbReference type="EnsemblPlants" id="ONIVA11G23010.3">
    <property type="protein sequence ID" value="ONIVA11G23010.3"/>
    <property type="gene ID" value="ONIVA11G23010"/>
</dbReference>
<dbReference type="Gramene" id="ONIVA11G23010.3">
    <property type="protein sequence ID" value="ONIVA11G23010.3"/>
    <property type="gene ID" value="ONIVA11G23010"/>
</dbReference>
<dbReference type="Gene3D" id="2.60.110.10">
    <property type="entry name" value="Thaumatin"/>
    <property type="match status" value="2"/>
</dbReference>
<dbReference type="HOGENOM" id="CLU_629116_0_0_1"/>
<dbReference type="PROSITE" id="PS51367">
    <property type="entry name" value="THAUMATIN_2"/>
    <property type="match status" value="2"/>
</dbReference>
<dbReference type="PRINTS" id="PR00347">
    <property type="entry name" value="THAUMATIN"/>
</dbReference>
<sequence length="436" mass="43663">MAKSSKQKVVMALAFAVLATFAAAAAATPTTTTNLTLHNLCTHPVWPLVTANAGLPAIADAAGAATRLDGNGDGLATLAFPPGAWSGRVVARTGCRGNATGPVRCDTGDAPPVTVAQVSVHGVGELAEYSVSLVDGFNLPVVVTPHGFEQGRLCPSLGCAVDLAADCPGDGAGRGGCMAAGQAEAFKARCPDTRTTPTDVEATPQRCIQPAELKPPHESSCIHPSISGGIMKASMAFTVLALAAVAVSGAAAAWTTTFTMHNLCPYTVWPLVTPNAGQPAIVTGGATICLDPNGLASLAFPPAAGWSGRVVPRTGCAGAATCATGDAPPATVAQVSVNAAGGLAEYSVSLVDGFNVPATITPHAFDAGQACPVLGCAADINAACPADSRVGAGCKASPQFFKEMCPEARTTATDVEATPQKCFGPGELKVVFCPTN</sequence>
<accession>A0A0E0J5H7</accession>
<feature type="chain" id="PRO_5002363541" description="Thaumatin-like protein" evidence="1">
    <location>
        <begin position="27"/>
        <end position="436"/>
    </location>
</feature>
<evidence type="ECO:0008006" key="4">
    <source>
        <dbReference type="Google" id="ProtNLM"/>
    </source>
</evidence>
<dbReference type="SUPFAM" id="SSF49870">
    <property type="entry name" value="Osmotin, thaumatin-like protein"/>
    <property type="match status" value="2"/>
</dbReference>
<dbReference type="Proteomes" id="UP000006591">
    <property type="component" value="Chromosome 11"/>
</dbReference>
<dbReference type="InterPro" id="IPR037176">
    <property type="entry name" value="Osmotin/thaumatin-like_sf"/>
</dbReference>